<comment type="caution">
    <text evidence="2">The sequence shown here is derived from an EMBL/GenBank/DDBJ whole genome shotgun (WGS) entry which is preliminary data.</text>
</comment>
<feature type="domain" description="Streptomyces killer toxin-like beta/gamma crystallin" evidence="1">
    <location>
        <begin position="23"/>
        <end position="74"/>
    </location>
</feature>
<accession>A0A419I7Y3</accession>
<proteinExistence type="predicted"/>
<dbReference type="InterPro" id="IPR015161">
    <property type="entry name" value="Sklp_toxin_b/g_crystallin"/>
</dbReference>
<dbReference type="Pfam" id="PF09076">
    <property type="entry name" value="Crystall_2"/>
    <property type="match status" value="1"/>
</dbReference>
<dbReference type="OrthoDB" id="4246062at2"/>
<dbReference type="EMBL" id="QZFV01000065">
    <property type="protein sequence ID" value="RJQ88188.1"/>
    <property type="molecule type" value="Genomic_DNA"/>
</dbReference>
<gene>
    <name evidence="2" type="ORF">D5S19_07700</name>
</gene>
<evidence type="ECO:0000313" key="3">
    <source>
        <dbReference type="Proteomes" id="UP000285112"/>
    </source>
</evidence>
<organism evidence="2 3">
    <name type="scientific">Amycolatopsis panacis</name>
    <dbReference type="NCBI Taxonomy" id="2340917"/>
    <lineage>
        <taxon>Bacteria</taxon>
        <taxon>Bacillati</taxon>
        <taxon>Actinomycetota</taxon>
        <taxon>Actinomycetes</taxon>
        <taxon>Pseudonocardiales</taxon>
        <taxon>Pseudonocardiaceae</taxon>
        <taxon>Amycolatopsis</taxon>
    </lineage>
</organism>
<evidence type="ECO:0000259" key="1">
    <source>
        <dbReference type="Pfam" id="PF09076"/>
    </source>
</evidence>
<dbReference type="AlphaFoldDB" id="A0A419I7Y3"/>
<evidence type="ECO:0000313" key="2">
    <source>
        <dbReference type="EMBL" id="RJQ88188.1"/>
    </source>
</evidence>
<keyword evidence="3" id="KW-1185">Reference proteome</keyword>
<dbReference type="Proteomes" id="UP000285112">
    <property type="component" value="Unassembled WGS sequence"/>
</dbReference>
<protein>
    <recommendedName>
        <fullName evidence="1">Streptomyces killer toxin-like beta/gamma crystallin domain-containing protein</fullName>
    </recommendedName>
</protein>
<dbReference type="InterPro" id="IPR015791">
    <property type="entry name" value="Antimic/Inh_G_crystallin-like"/>
</dbReference>
<sequence>MIRNPFECALDTAPQYFHLGIRNWNGTGTHMCFANAGEIDANQGGVELFLSGNNAGWFDYNPGDGFRRHTFAKGEGFRMNTSFVSRIHIN</sequence>
<reference evidence="2 3" key="1">
    <citation type="submission" date="2018-09" db="EMBL/GenBank/DDBJ databases">
        <title>YIM PH 21725 draft genome.</title>
        <authorList>
            <person name="Miao C."/>
        </authorList>
    </citation>
    <scope>NUCLEOTIDE SEQUENCE [LARGE SCALE GENOMIC DNA]</scope>
    <source>
        <strain evidence="3">YIM PH21725</strain>
    </source>
</reference>
<name>A0A419I7Y3_9PSEU</name>
<dbReference type="Gene3D" id="2.60.20.30">
    <property type="match status" value="1"/>
</dbReference>